<comment type="caution">
    <text evidence="15">The sequence shown here is derived from an EMBL/GenBank/DDBJ whole genome shotgun (WGS) entry which is preliminary data.</text>
</comment>
<dbReference type="SUPFAM" id="SSF53067">
    <property type="entry name" value="Actin-like ATPase domain"/>
    <property type="match status" value="2"/>
</dbReference>
<dbReference type="EMBL" id="CAJVPV010006542">
    <property type="protein sequence ID" value="CAG8606706.1"/>
    <property type="molecule type" value="Genomic_DNA"/>
</dbReference>
<gene>
    <name evidence="15" type="ORF">AMORRO_LOCUS8030</name>
</gene>
<accession>A0A9N9CNY3</accession>
<evidence type="ECO:0000256" key="9">
    <source>
        <dbReference type="ARBA" id="ARBA00044613"/>
    </source>
</evidence>
<sequence length="452" mass="50188">MDGPIPTLSELEQQATIEGSKLQEIIDGFLESYQYGLTQDLSTMIPSYVSRLPTGKETGTYFALDLGGTNLRVAAVTLLGDGKTEVEQKTYVIPTELKVGPVENLFDWVGLGVKELHDTIFSKGIDTSKNEMSMGVTFSFPIKQTAINRGVVMKMGKSFDITGLEDRDVVELLQEACKRKDIDVRITAIVNDCVGVLVAGAYKDQNTIMSAVIGTGTNAACICQTSAIKKTEIPNNSAEYMIINTEWSIMGTTFLPFTRYDKLLDEQSSIPGFQPFEKMSSGMYLGELVRLVIVDYVKNFNLFGGELPGGMEIQYSIKAIQMSEIESDRTPEFTGILKLLTKNFNFDKIPSIEDMNILKEIVKIFTRRSSQLLAAAVASLIKFHCPEFPSVEREIRTAMDGSVYNHFHKYSFWMNKALRDIQQNKEIKKIKLVGIPDGGCIGAAITAMLYSH</sequence>
<dbReference type="PROSITE" id="PS51748">
    <property type="entry name" value="HEXOKINASE_2"/>
    <property type="match status" value="1"/>
</dbReference>
<evidence type="ECO:0000256" key="6">
    <source>
        <dbReference type="ARBA" id="ARBA00022777"/>
    </source>
</evidence>
<keyword evidence="4 12" id="KW-0808">Transferase</keyword>
<comment type="catalytic activity">
    <reaction evidence="9">
        <text>a D-hexose + ATP = a D-hexose 6-phosphate + ADP + H(+)</text>
        <dbReference type="Rhea" id="RHEA:22740"/>
        <dbReference type="ChEBI" id="CHEBI:4194"/>
        <dbReference type="ChEBI" id="CHEBI:15378"/>
        <dbReference type="ChEBI" id="CHEBI:30616"/>
        <dbReference type="ChEBI" id="CHEBI:229467"/>
        <dbReference type="ChEBI" id="CHEBI:456216"/>
        <dbReference type="EC" id="2.7.1.1"/>
    </reaction>
    <physiologicalReaction direction="left-to-right" evidence="9">
        <dbReference type="Rhea" id="RHEA:22741"/>
    </physiologicalReaction>
</comment>
<dbReference type="PANTHER" id="PTHR19443:SF24">
    <property type="entry name" value="PHOSPHOTRANSFERASE"/>
    <property type="match status" value="1"/>
</dbReference>
<evidence type="ECO:0000256" key="12">
    <source>
        <dbReference type="RuleBase" id="RU362007"/>
    </source>
</evidence>
<evidence type="ECO:0000256" key="5">
    <source>
        <dbReference type="ARBA" id="ARBA00022741"/>
    </source>
</evidence>
<dbReference type="Pfam" id="PF03727">
    <property type="entry name" value="Hexokinase_2"/>
    <property type="match status" value="1"/>
</dbReference>
<evidence type="ECO:0000256" key="11">
    <source>
        <dbReference type="ARBA" id="ARBA00048160"/>
    </source>
</evidence>
<dbReference type="PRINTS" id="PR00475">
    <property type="entry name" value="HEXOKINASE"/>
</dbReference>
<evidence type="ECO:0000259" key="13">
    <source>
        <dbReference type="Pfam" id="PF00349"/>
    </source>
</evidence>
<dbReference type="GO" id="GO:0006096">
    <property type="term" value="P:glycolytic process"/>
    <property type="evidence" value="ECO:0007669"/>
    <property type="project" value="UniProtKB-KW"/>
</dbReference>
<keyword evidence="7 12" id="KW-0067">ATP-binding</keyword>
<proteinExistence type="inferred from homology"/>
<dbReference type="Gene3D" id="3.30.420.40">
    <property type="match status" value="1"/>
</dbReference>
<dbReference type="AlphaFoldDB" id="A0A9N9CNY3"/>
<evidence type="ECO:0000256" key="4">
    <source>
        <dbReference type="ARBA" id="ARBA00022679"/>
    </source>
</evidence>
<feature type="domain" description="Hexokinase C-terminal" evidence="14">
    <location>
        <begin position="209"/>
        <end position="448"/>
    </location>
</feature>
<dbReference type="GO" id="GO:0005739">
    <property type="term" value="C:mitochondrion"/>
    <property type="evidence" value="ECO:0007669"/>
    <property type="project" value="TreeGrafter"/>
</dbReference>
<evidence type="ECO:0000256" key="10">
    <source>
        <dbReference type="ARBA" id="ARBA00047905"/>
    </source>
</evidence>
<comment type="pathway">
    <text evidence="1">Carbohydrate degradation; glycolysis; D-glyceraldehyde 3-phosphate and glycerone phosphate from D-glucose: step 1/4.</text>
</comment>
<dbReference type="FunFam" id="3.30.420.40:FF:000805">
    <property type="entry name" value="Hexokinase-2"/>
    <property type="match status" value="1"/>
</dbReference>
<evidence type="ECO:0000256" key="2">
    <source>
        <dbReference type="ARBA" id="ARBA00005028"/>
    </source>
</evidence>
<feature type="domain" description="Hexokinase N-terminal" evidence="13">
    <location>
        <begin position="8"/>
        <end position="202"/>
    </location>
</feature>
<dbReference type="GO" id="GO:0004340">
    <property type="term" value="F:glucokinase activity"/>
    <property type="evidence" value="ECO:0007669"/>
    <property type="project" value="TreeGrafter"/>
</dbReference>
<evidence type="ECO:0000256" key="7">
    <source>
        <dbReference type="ARBA" id="ARBA00022840"/>
    </source>
</evidence>
<comment type="catalytic activity">
    <reaction evidence="11">
        <text>D-glucose + ATP = D-glucose 6-phosphate + ADP + H(+)</text>
        <dbReference type="Rhea" id="RHEA:17825"/>
        <dbReference type="ChEBI" id="CHEBI:4167"/>
        <dbReference type="ChEBI" id="CHEBI:15378"/>
        <dbReference type="ChEBI" id="CHEBI:30616"/>
        <dbReference type="ChEBI" id="CHEBI:61548"/>
        <dbReference type="ChEBI" id="CHEBI:456216"/>
        <dbReference type="EC" id="2.7.1.1"/>
    </reaction>
    <physiologicalReaction direction="left-to-right" evidence="11">
        <dbReference type="Rhea" id="RHEA:17826"/>
    </physiologicalReaction>
</comment>
<dbReference type="GO" id="GO:0005829">
    <property type="term" value="C:cytosol"/>
    <property type="evidence" value="ECO:0007669"/>
    <property type="project" value="TreeGrafter"/>
</dbReference>
<reference evidence="15" key="1">
    <citation type="submission" date="2021-06" db="EMBL/GenBank/DDBJ databases">
        <authorList>
            <person name="Kallberg Y."/>
            <person name="Tangrot J."/>
            <person name="Rosling A."/>
        </authorList>
    </citation>
    <scope>NUCLEOTIDE SEQUENCE</scope>
    <source>
        <strain evidence="15">CL551</strain>
    </source>
</reference>
<dbReference type="OrthoDB" id="419537at2759"/>
<dbReference type="Proteomes" id="UP000789342">
    <property type="component" value="Unassembled WGS sequence"/>
</dbReference>
<keyword evidence="5 12" id="KW-0547">Nucleotide-binding</keyword>
<dbReference type="InterPro" id="IPR043129">
    <property type="entry name" value="ATPase_NBD"/>
</dbReference>
<evidence type="ECO:0000256" key="3">
    <source>
        <dbReference type="ARBA" id="ARBA00009225"/>
    </source>
</evidence>
<dbReference type="GO" id="GO:0006013">
    <property type="term" value="P:mannose metabolic process"/>
    <property type="evidence" value="ECO:0007669"/>
    <property type="project" value="TreeGrafter"/>
</dbReference>
<dbReference type="InterPro" id="IPR022672">
    <property type="entry name" value="Hexokinase_N"/>
</dbReference>
<evidence type="ECO:0000256" key="1">
    <source>
        <dbReference type="ARBA" id="ARBA00004888"/>
    </source>
</evidence>
<evidence type="ECO:0000259" key="14">
    <source>
        <dbReference type="Pfam" id="PF03727"/>
    </source>
</evidence>
<protein>
    <recommendedName>
        <fullName evidence="12">Phosphotransferase</fullName>
        <ecNumber evidence="12">2.7.1.-</ecNumber>
    </recommendedName>
</protein>
<keyword evidence="8 12" id="KW-0324">Glycolysis</keyword>
<dbReference type="InterPro" id="IPR001312">
    <property type="entry name" value="Hexokinase"/>
</dbReference>
<dbReference type="InterPro" id="IPR022673">
    <property type="entry name" value="Hexokinase_C"/>
</dbReference>
<dbReference type="GO" id="GO:0005524">
    <property type="term" value="F:ATP binding"/>
    <property type="evidence" value="ECO:0007669"/>
    <property type="project" value="UniProtKB-UniRule"/>
</dbReference>
<evidence type="ECO:0000256" key="8">
    <source>
        <dbReference type="ARBA" id="ARBA00023152"/>
    </source>
</evidence>
<dbReference type="GO" id="GO:0006006">
    <property type="term" value="P:glucose metabolic process"/>
    <property type="evidence" value="ECO:0007669"/>
    <property type="project" value="TreeGrafter"/>
</dbReference>
<keyword evidence="16" id="KW-1185">Reference proteome</keyword>
<dbReference type="EC" id="2.7.1.-" evidence="12"/>
<evidence type="ECO:0000313" key="16">
    <source>
        <dbReference type="Proteomes" id="UP000789342"/>
    </source>
</evidence>
<dbReference type="PANTHER" id="PTHR19443">
    <property type="entry name" value="HEXOKINASE"/>
    <property type="match status" value="1"/>
</dbReference>
<dbReference type="Pfam" id="PF00349">
    <property type="entry name" value="Hexokinase_1"/>
    <property type="match status" value="1"/>
</dbReference>
<dbReference type="GO" id="GO:0005536">
    <property type="term" value="F:D-glucose binding"/>
    <property type="evidence" value="ECO:0007669"/>
    <property type="project" value="InterPro"/>
</dbReference>
<keyword evidence="6 12" id="KW-0418">Kinase</keyword>
<evidence type="ECO:0000313" key="15">
    <source>
        <dbReference type="EMBL" id="CAG8606706.1"/>
    </source>
</evidence>
<comment type="similarity">
    <text evidence="3 12">Belongs to the hexokinase family.</text>
</comment>
<dbReference type="GO" id="GO:0008865">
    <property type="term" value="F:fructokinase activity"/>
    <property type="evidence" value="ECO:0007669"/>
    <property type="project" value="TreeGrafter"/>
</dbReference>
<dbReference type="GO" id="GO:0019158">
    <property type="term" value="F:mannokinase activity"/>
    <property type="evidence" value="ECO:0007669"/>
    <property type="project" value="TreeGrafter"/>
</dbReference>
<dbReference type="Gene3D" id="3.40.367.20">
    <property type="match status" value="1"/>
</dbReference>
<dbReference type="GO" id="GO:0001678">
    <property type="term" value="P:intracellular glucose homeostasis"/>
    <property type="evidence" value="ECO:0007669"/>
    <property type="project" value="InterPro"/>
</dbReference>
<comment type="catalytic activity">
    <reaction evidence="10">
        <text>D-fructose + ATP = D-fructose 6-phosphate + ADP + H(+)</text>
        <dbReference type="Rhea" id="RHEA:16125"/>
        <dbReference type="ChEBI" id="CHEBI:15378"/>
        <dbReference type="ChEBI" id="CHEBI:30616"/>
        <dbReference type="ChEBI" id="CHEBI:37721"/>
        <dbReference type="ChEBI" id="CHEBI:61527"/>
        <dbReference type="ChEBI" id="CHEBI:456216"/>
        <dbReference type="EC" id="2.7.1.1"/>
    </reaction>
    <physiologicalReaction direction="left-to-right" evidence="10">
        <dbReference type="Rhea" id="RHEA:16126"/>
    </physiologicalReaction>
</comment>
<name>A0A9N9CNY3_9GLOM</name>
<comment type="pathway">
    <text evidence="2">Carbohydrate metabolism; hexose metabolism.</text>
</comment>
<organism evidence="15 16">
    <name type="scientific">Acaulospora morrowiae</name>
    <dbReference type="NCBI Taxonomy" id="94023"/>
    <lineage>
        <taxon>Eukaryota</taxon>
        <taxon>Fungi</taxon>
        <taxon>Fungi incertae sedis</taxon>
        <taxon>Mucoromycota</taxon>
        <taxon>Glomeromycotina</taxon>
        <taxon>Glomeromycetes</taxon>
        <taxon>Diversisporales</taxon>
        <taxon>Acaulosporaceae</taxon>
        <taxon>Acaulospora</taxon>
    </lineage>
</organism>